<dbReference type="RefSeq" id="WP_011981604.1">
    <property type="nucleotide sequence ID" value="NC_009664.2"/>
</dbReference>
<feature type="compositionally biased region" description="Basic residues" evidence="1">
    <location>
        <begin position="51"/>
        <end position="69"/>
    </location>
</feature>
<reference evidence="3" key="1">
    <citation type="journal article" date="2008" name="PLoS ONE">
        <title>Survival in nuclear waste, extreme resistance, and potential applications gleaned from the genome sequence of Kineococcus radiotolerans SRS30216.</title>
        <authorList>
            <person name="Bagwell C.E."/>
            <person name="Bhat S."/>
            <person name="Hawkins G.M."/>
            <person name="Smith B.W."/>
            <person name="Biswas T."/>
            <person name="Hoover T.R."/>
            <person name="Saunders E."/>
            <person name="Han C.S."/>
            <person name="Tsodikov O.V."/>
            <person name="Shimkets L.J."/>
        </authorList>
    </citation>
    <scope>NUCLEOTIDE SEQUENCE [LARGE SCALE GENOMIC DNA]</scope>
    <source>
        <strain evidence="3">ATCC BAA-149 / DSM 14245 / SRS30216</strain>
    </source>
</reference>
<dbReference type="STRING" id="266940.Krad_1771"/>
<evidence type="ECO:0000256" key="1">
    <source>
        <dbReference type="SAM" id="MobiDB-lite"/>
    </source>
</evidence>
<dbReference type="AlphaFoldDB" id="A6W8W8"/>
<proteinExistence type="predicted"/>
<dbReference type="Proteomes" id="UP000001116">
    <property type="component" value="Chromosome"/>
</dbReference>
<dbReference type="HOGENOM" id="CLU_2770404_0_0_11"/>
<keyword evidence="3" id="KW-1185">Reference proteome</keyword>
<organism evidence="2 3">
    <name type="scientific">Kineococcus radiotolerans (strain ATCC BAA-149 / DSM 14245 / SRS30216)</name>
    <dbReference type="NCBI Taxonomy" id="266940"/>
    <lineage>
        <taxon>Bacteria</taxon>
        <taxon>Bacillati</taxon>
        <taxon>Actinomycetota</taxon>
        <taxon>Actinomycetes</taxon>
        <taxon>Kineosporiales</taxon>
        <taxon>Kineosporiaceae</taxon>
        <taxon>Kineococcus</taxon>
    </lineage>
</organism>
<evidence type="ECO:0000313" key="3">
    <source>
        <dbReference type="Proteomes" id="UP000001116"/>
    </source>
</evidence>
<evidence type="ECO:0000313" key="2">
    <source>
        <dbReference type="EMBL" id="ABS03257.1"/>
    </source>
</evidence>
<gene>
    <name evidence="2" type="ordered locus">Krad_1771</name>
</gene>
<protein>
    <submittedName>
        <fullName evidence="2">Uncharacterized protein</fullName>
    </submittedName>
</protein>
<dbReference type="EMBL" id="CP000750">
    <property type="protein sequence ID" value="ABS03257.1"/>
    <property type="molecule type" value="Genomic_DNA"/>
</dbReference>
<name>A6W8W8_KINRD</name>
<sequence>MTSTELNTYQLHILAGLNREAKHVYAGFETTTDDLGREVLTERGAGQRNRRDARRVKNRLARASRKANR</sequence>
<dbReference type="KEGG" id="kra:Krad_1771"/>
<feature type="region of interest" description="Disordered" evidence="1">
    <location>
        <begin position="41"/>
        <end position="69"/>
    </location>
</feature>
<accession>A6W8W8</accession>